<organism evidence="1 2">
    <name type="scientific">Sphaerodactylus townsendi</name>
    <dbReference type="NCBI Taxonomy" id="933632"/>
    <lineage>
        <taxon>Eukaryota</taxon>
        <taxon>Metazoa</taxon>
        <taxon>Chordata</taxon>
        <taxon>Craniata</taxon>
        <taxon>Vertebrata</taxon>
        <taxon>Euteleostomi</taxon>
        <taxon>Lepidosauria</taxon>
        <taxon>Squamata</taxon>
        <taxon>Bifurcata</taxon>
        <taxon>Gekkota</taxon>
        <taxon>Sphaerodactylidae</taxon>
        <taxon>Sphaerodactylus</taxon>
    </lineage>
</organism>
<proteinExistence type="predicted"/>
<evidence type="ECO:0000313" key="1">
    <source>
        <dbReference type="EMBL" id="KAH8001356.1"/>
    </source>
</evidence>
<dbReference type="EMBL" id="CM037621">
    <property type="protein sequence ID" value="KAH8001356.1"/>
    <property type="molecule type" value="Genomic_DNA"/>
</dbReference>
<comment type="caution">
    <text evidence="1">The sequence shown here is derived from an EMBL/GenBank/DDBJ whole genome shotgun (WGS) entry which is preliminary data.</text>
</comment>
<accession>A0ACB8F891</accession>
<protein>
    <submittedName>
        <fullName evidence="1">Uncharacterized protein</fullName>
    </submittedName>
</protein>
<sequence>MPVAPLSPAVTSALGKQVPSGVGSGLPPPQEPSCWISTETPSPLCHFCKGGASGPLSACMQPQLQPAGTKAGLALAGPQLSSQPTADHKGGGGSDRWAALRRSLGGENRNAAVEGNPQLRRHPADFLGQGQVPALLPALRFLL</sequence>
<reference evidence="1" key="1">
    <citation type="submission" date="2021-08" db="EMBL/GenBank/DDBJ databases">
        <title>The first chromosome-level gecko genome reveals the dynamic sex chromosomes of Neotropical dwarf geckos (Sphaerodactylidae: Sphaerodactylus).</title>
        <authorList>
            <person name="Pinto B.J."/>
            <person name="Keating S.E."/>
            <person name="Gamble T."/>
        </authorList>
    </citation>
    <scope>NUCLEOTIDE SEQUENCE</scope>
    <source>
        <strain evidence="1">TG3544</strain>
    </source>
</reference>
<name>A0ACB8F891_9SAUR</name>
<gene>
    <name evidence="1" type="ORF">K3G42_004816</name>
</gene>
<dbReference type="Proteomes" id="UP000827872">
    <property type="component" value="Linkage Group LG08"/>
</dbReference>
<evidence type="ECO:0000313" key="2">
    <source>
        <dbReference type="Proteomes" id="UP000827872"/>
    </source>
</evidence>
<keyword evidence="2" id="KW-1185">Reference proteome</keyword>